<feature type="transmembrane region" description="Helical" evidence="1">
    <location>
        <begin position="119"/>
        <end position="143"/>
    </location>
</feature>
<feature type="transmembrane region" description="Helical" evidence="1">
    <location>
        <begin position="288"/>
        <end position="308"/>
    </location>
</feature>
<dbReference type="PATRIC" id="fig|1158606.3.peg.1276"/>
<dbReference type="eggNOG" id="COG0392">
    <property type="taxonomic scope" value="Bacteria"/>
</dbReference>
<keyword evidence="1" id="KW-1133">Transmembrane helix</keyword>
<feature type="transmembrane region" description="Helical" evidence="1">
    <location>
        <begin position="264"/>
        <end position="282"/>
    </location>
</feature>
<keyword evidence="3" id="KW-1185">Reference proteome</keyword>
<dbReference type="Proteomes" id="UP000013777">
    <property type="component" value="Unassembled WGS sequence"/>
</dbReference>
<keyword evidence="1" id="KW-0472">Membrane</keyword>
<accession>R2PQQ2</accession>
<comment type="caution">
    <text evidence="2">The sequence shown here is derived from an EMBL/GenBank/DDBJ whole genome shotgun (WGS) entry which is preliminary data.</text>
</comment>
<feature type="transmembrane region" description="Helical" evidence="1">
    <location>
        <begin position="199"/>
        <end position="226"/>
    </location>
</feature>
<feature type="transmembrane region" description="Helical" evidence="1">
    <location>
        <begin position="45"/>
        <end position="65"/>
    </location>
</feature>
<dbReference type="GeneID" id="78365438"/>
<proteinExistence type="predicted"/>
<evidence type="ECO:0000256" key="1">
    <source>
        <dbReference type="SAM" id="Phobius"/>
    </source>
</evidence>
<gene>
    <name evidence="2" type="ORF">UAS_01319</name>
</gene>
<sequence>MKNNLNKSLKIIGNIITIVAIFYVIKRLMNNDYDYSQLLVSKNIFPMLIIIVVQSVMVMTNAFPWKILVEMLTERKVPFVETIPVYVSANLMKYVPGNVFQYVGRNQLAVRNRLPHLPVALATMLDVLITVIAAAIISIFFLYDFIAKYLRVNSWMQTALIIVGIIIVLAVFLMFLFRNQIWKKIENYSYLFSTKSIKTILVALIYYIIVLMISSLMYLIVVIYITDTPLSSQVFLQLFSAYTLAWLVGFITPGAPGGIGIKELVMVAVTGGYIGTDVITLSMVIIRILLVVADCIAFVFGKIFEIIYKTKGRQNASN</sequence>
<dbReference type="AlphaFoldDB" id="R2PQQ2"/>
<feature type="transmembrane region" description="Helical" evidence="1">
    <location>
        <begin position="7"/>
        <end position="25"/>
    </location>
</feature>
<feature type="transmembrane region" description="Helical" evidence="1">
    <location>
        <begin position="232"/>
        <end position="252"/>
    </location>
</feature>
<feature type="transmembrane region" description="Helical" evidence="1">
    <location>
        <begin position="155"/>
        <end position="178"/>
    </location>
</feature>
<evidence type="ECO:0000313" key="3">
    <source>
        <dbReference type="Proteomes" id="UP000013777"/>
    </source>
</evidence>
<name>R2PQQ2_9ENTE</name>
<reference evidence="2 3" key="1">
    <citation type="submission" date="2013-02" db="EMBL/GenBank/DDBJ databases">
        <title>The Genome Sequence of Enterococcus asini ATCC_700915.</title>
        <authorList>
            <consortium name="The Broad Institute Genome Sequencing Platform"/>
            <consortium name="The Broad Institute Genome Sequencing Center for Infectious Disease"/>
            <person name="Earl A.M."/>
            <person name="Gilmore M.S."/>
            <person name="Lebreton F."/>
            <person name="Walker B."/>
            <person name="Young S.K."/>
            <person name="Zeng Q."/>
            <person name="Gargeya S."/>
            <person name="Fitzgerald M."/>
            <person name="Haas B."/>
            <person name="Abouelleil A."/>
            <person name="Alvarado L."/>
            <person name="Arachchi H.M."/>
            <person name="Berlin A.M."/>
            <person name="Chapman S.B."/>
            <person name="Dewar J."/>
            <person name="Goldberg J."/>
            <person name="Griggs A."/>
            <person name="Gujja S."/>
            <person name="Hansen M."/>
            <person name="Howarth C."/>
            <person name="Imamovic A."/>
            <person name="Larimer J."/>
            <person name="McCowan C."/>
            <person name="Murphy C."/>
            <person name="Neiman D."/>
            <person name="Pearson M."/>
            <person name="Priest M."/>
            <person name="Roberts A."/>
            <person name="Saif S."/>
            <person name="Shea T."/>
            <person name="Sisk P."/>
            <person name="Sykes S."/>
            <person name="Wortman J."/>
            <person name="Nusbaum C."/>
            <person name="Birren B."/>
        </authorList>
    </citation>
    <scope>NUCLEOTIDE SEQUENCE [LARGE SCALE GENOMIC DNA]</scope>
    <source>
        <strain evidence="2 3">ATCC 700915</strain>
    </source>
</reference>
<dbReference type="EMBL" id="AJAP01000012">
    <property type="protein sequence ID" value="EOH86857.1"/>
    <property type="molecule type" value="Genomic_DNA"/>
</dbReference>
<dbReference type="STRING" id="57732.RU94_GL001441"/>
<keyword evidence="1" id="KW-0812">Transmembrane</keyword>
<dbReference type="HOGENOM" id="CLU_051659_1_0_9"/>
<evidence type="ECO:0000313" key="2">
    <source>
        <dbReference type="EMBL" id="EOH86857.1"/>
    </source>
</evidence>
<protein>
    <submittedName>
        <fullName evidence="2">Uncharacterized protein</fullName>
    </submittedName>
</protein>
<dbReference type="RefSeq" id="WP_010753961.1">
    <property type="nucleotide sequence ID" value="NZ_ASVU01000001.1"/>
</dbReference>
<organism evidence="2 3">
    <name type="scientific">Enterococcus asini ATCC 700915</name>
    <dbReference type="NCBI Taxonomy" id="1158606"/>
    <lineage>
        <taxon>Bacteria</taxon>
        <taxon>Bacillati</taxon>
        <taxon>Bacillota</taxon>
        <taxon>Bacilli</taxon>
        <taxon>Lactobacillales</taxon>
        <taxon>Enterococcaceae</taxon>
        <taxon>Enterococcus</taxon>
    </lineage>
</organism>